<sequence>MAKVTYVTYNEGLVAKHLHLGNLVHDFKHPKDLEPYIEKAYTDIAEPSPAWARSKELENFALTLEEGSESEESGDEDGQRYRVAAAGKAAQLEIKDPKQFFHEITLKCDDAKMWLASHLSAAEDLQPHPRPQVWMLTGLILMTHTTWTSLSSKQTFTPGLQAPFDPTGVTAIRRSSVSDHVRPVFGYEENEKANHVPGAVIHETGKYPGPRVWAVQWEKVDVQILPAEKWQGGDNQLLLHVPNQSPKIAVVDVKGQTYAEIADHGAAEDEEYWEKFFDVVEEYE</sequence>
<evidence type="ECO:0000313" key="2">
    <source>
        <dbReference type="Proteomes" id="UP000256328"/>
    </source>
</evidence>
<dbReference type="OrthoDB" id="4670414at2759"/>
<dbReference type="EMBL" id="PDLN01000010">
    <property type="protein sequence ID" value="RDW73602.1"/>
    <property type="molecule type" value="Genomic_DNA"/>
</dbReference>
<accession>A0A3D8RHS7</accession>
<dbReference type="Proteomes" id="UP000256328">
    <property type="component" value="Unassembled WGS sequence"/>
</dbReference>
<comment type="caution">
    <text evidence="1">The sequence shown here is derived from an EMBL/GenBank/DDBJ whole genome shotgun (WGS) entry which is preliminary data.</text>
</comment>
<reference evidence="1 2" key="1">
    <citation type="journal article" date="2018" name="IMA Fungus">
        <title>IMA Genome-F 9: Draft genome sequence of Annulohypoxylon stygium, Aspergillus mulundensis, Berkeleyomyces basicola (syn. Thielaviopsis basicola), Ceratocystis smalleyi, two Cercospora beticola strains, Coleophoma cylindrospora, Fusarium fracticaudum, Phialophora cf. hyalina, and Morchella septimelata.</title>
        <authorList>
            <person name="Wingfield B.D."/>
            <person name="Bills G.F."/>
            <person name="Dong Y."/>
            <person name="Huang W."/>
            <person name="Nel W.J."/>
            <person name="Swalarsk-Parry B.S."/>
            <person name="Vaghefi N."/>
            <person name="Wilken P.M."/>
            <person name="An Z."/>
            <person name="de Beer Z.W."/>
            <person name="De Vos L."/>
            <person name="Chen L."/>
            <person name="Duong T.A."/>
            <person name="Gao Y."/>
            <person name="Hammerbacher A."/>
            <person name="Kikkert J.R."/>
            <person name="Li Y."/>
            <person name="Li H."/>
            <person name="Li K."/>
            <person name="Li Q."/>
            <person name="Liu X."/>
            <person name="Ma X."/>
            <person name="Naidoo K."/>
            <person name="Pethybridge S.J."/>
            <person name="Sun J."/>
            <person name="Steenkamp E.T."/>
            <person name="van der Nest M.A."/>
            <person name="van Wyk S."/>
            <person name="Wingfield M.J."/>
            <person name="Xiong C."/>
            <person name="Yue Q."/>
            <person name="Zhang X."/>
        </authorList>
    </citation>
    <scope>NUCLEOTIDE SEQUENCE [LARGE SCALE GENOMIC DNA]</scope>
    <source>
        <strain evidence="1 2">BP5796</strain>
    </source>
</reference>
<organism evidence="1 2">
    <name type="scientific">Coleophoma crateriformis</name>
    <dbReference type="NCBI Taxonomy" id="565419"/>
    <lineage>
        <taxon>Eukaryota</taxon>
        <taxon>Fungi</taxon>
        <taxon>Dikarya</taxon>
        <taxon>Ascomycota</taxon>
        <taxon>Pezizomycotina</taxon>
        <taxon>Leotiomycetes</taxon>
        <taxon>Helotiales</taxon>
        <taxon>Dermateaceae</taxon>
        <taxon>Coleophoma</taxon>
    </lineage>
</organism>
<proteinExistence type="predicted"/>
<evidence type="ECO:0000313" key="1">
    <source>
        <dbReference type="EMBL" id="RDW73602.1"/>
    </source>
</evidence>
<dbReference type="AlphaFoldDB" id="A0A3D8RHS7"/>
<keyword evidence="2" id="KW-1185">Reference proteome</keyword>
<name>A0A3D8RHS7_9HELO</name>
<gene>
    <name evidence="1" type="ORF">BP5796_07044</name>
</gene>
<protein>
    <submittedName>
        <fullName evidence="1">Uncharacterized protein</fullName>
    </submittedName>
</protein>